<dbReference type="EMBL" id="OX395126">
    <property type="protein sequence ID" value="CAI5763653.1"/>
    <property type="molecule type" value="Genomic_DNA"/>
</dbReference>
<evidence type="ECO:0000256" key="1">
    <source>
        <dbReference type="SAM" id="MobiDB-lite"/>
    </source>
</evidence>
<reference evidence="2" key="1">
    <citation type="submission" date="2022-12" db="EMBL/GenBank/DDBJ databases">
        <authorList>
            <person name="Alioto T."/>
            <person name="Alioto T."/>
            <person name="Gomez Garrido J."/>
        </authorList>
    </citation>
    <scope>NUCLEOTIDE SEQUENCE</scope>
</reference>
<name>A0AA35JRZ3_9SAUR</name>
<feature type="region of interest" description="Disordered" evidence="1">
    <location>
        <begin position="53"/>
        <end position="79"/>
    </location>
</feature>
<protein>
    <submittedName>
        <fullName evidence="2">Uncharacterized protein</fullName>
    </submittedName>
</protein>
<accession>A0AA35JRZ3</accession>
<dbReference type="AlphaFoldDB" id="A0AA35JRZ3"/>
<gene>
    <name evidence="2" type="ORF">PODLI_1B023632</name>
</gene>
<feature type="compositionally biased region" description="Basic and acidic residues" evidence="1">
    <location>
        <begin position="60"/>
        <end position="79"/>
    </location>
</feature>
<evidence type="ECO:0000313" key="2">
    <source>
        <dbReference type="EMBL" id="CAI5763653.1"/>
    </source>
</evidence>
<organism evidence="2 3">
    <name type="scientific">Podarcis lilfordi</name>
    <name type="common">Lilford's wall lizard</name>
    <dbReference type="NCBI Taxonomy" id="74358"/>
    <lineage>
        <taxon>Eukaryota</taxon>
        <taxon>Metazoa</taxon>
        <taxon>Chordata</taxon>
        <taxon>Craniata</taxon>
        <taxon>Vertebrata</taxon>
        <taxon>Euteleostomi</taxon>
        <taxon>Lepidosauria</taxon>
        <taxon>Squamata</taxon>
        <taxon>Bifurcata</taxon>
        <taxon>Unidentata</taxon>
        <taxon>Episquamata</taxon>
        <taxon>Laterata</taxon>
        <taxon>Lacertibaenia</taxon>
        <taxon>Lacertidae</taxon>
        <taxon>Podarcis</taxon>
    </lineage>
</organism>
<evidence type="ECO:0000313" key="3">
    <source>
        <dbReference type="Proteomes" id="UP001178461"/>
    </source>
</evidence>
<sequence>MPVPKNTYIYLMLGLRTTALGSESSRKWICVILHEAAGHSVLLLHIGIGRSKSNLSAGQGRDRERNNIERENQTKYLEL</sequence>
<dbReference type="Proteomes" id="UP001178461">
    <property type="component" value="Chromosome 1"/>
</dbReference>
<proteinExistence type="predicted"/>
<keyword evidence="3" id="KW-1185">Reference proteome</keyword>